<evidence type="ECO:0000256" key="10">
    <source>
        <dbReference type="HAMAP-Rule" id="MF_01151"/>
    </source>
</evidence>
<dbReference type="GO" id="GO:0000774">
    <property type="term" value="F:adenyl-nucleotide exchange factor activity"/>
    <property type="evidence" value="ECO:0007669"/>
    <property type="project" value="InterPro"/>
</dbReference>
<gene>
    <name evidence="10 14" type="primary">grpE</name>
    <name evidence="14" type="ORF">C0V70_17480</name>
</gene>
<dbReference type="GO" id="GO:0006457">
    <property type="term" value="P:protein folding"/>
    <property type="evidence" value="ECO:0007669"/>
    <property type="project" value="InterPro"/>
</dbReference>
<comment type="subunit">
    <text evidence="3 10">Homodimer.</text>
</comment>
<dbReference type="GO" id="GO:0051087">
    <property type="term" value="F:protein-folding chaperone binding"/>
    <property type="evidence" value="ECO:0007669"/>
    <property type="project" value="InterPro"/>
</dbReference>
<feature type="region of interest" description="Disordered" evidence="13">
    <location>
        <begin position="1"/>
        <end position="22"/>
    </location>
</feature>
<comment type="subcellular location">
    <subcellularLocation>
        <location evidence="1 10">Cytoplasm</location>
    </subcellularLocation>
</comment>
<evidence type="ECO:0000256" key="13">
    <source>
        <dbReference type="SAM" id="MobiDB-lite"/>
    </source>
</evidence>
<dbReference type="PROSITE" id="PS01071">
    <property type="entry name" value="GRPE"/>
    <property type="match status" value="1"/>
</dbReference>
<evidence type="ECO:0000256" key="5">
    <source>
        <dbReference type="ARBA" id="ARBA00023016"/>
    </source>
</evidence>
<dbReference type="HAMAP" id="MF_01151">
    <property type="entry name" value="GrpE"/>
    <property type="match status" value="1"/>
</dbReference>
<name>A0A2K9NWG7_BACTC</name>
<dbReference type="GO" id="GO:0005737">
    <property type="term" value="C:cytoplasm"/>
    <property type="evidence" value="ECO:0007669"/>
    <property type="project" value="UniProtKB-SubCell"/>
</dbReference>
<dbReference type="GO" id="GO:0042803">
    <property type="term" value="F:protein homodimerization activity"/>
    <property type="evidence" value="ECO:0007669"/>
    <property type="project" value="InterPro"/>
</dbReference>
<reference evidence="14 15" key="1">
    <citation type="submission" date="2018-01" db="EMBL/GenBank/DDBJ databases">
        <title>Complete genome sequence of Bacteriovorax stolpii DSM12778.</title>
        <authorList>
            <person name="Tang B."/>
            <person name="Chang J."/>
        </authorList>
    </citation>
    <scope>NUCLEOTIDE SEQUENCE [LARGE SCALE GENOMIC DNA]</scope>
    <source>
        <strain evidence="14 15">DSM 12778</strain>
    </source>
</reference>
<dbReference type="FunFam" id="2.30.22.10:FF:000001">
    <property type="entry name" value="Protein GrpE"/>
    <property type="match status" value="1"/>
</dbReference>
<dbReference type="InterPro" id="IPR000740">
    <property type="entry name" value="GrpE"/>
</dbReference>
<evidence type="ECO:0000313" key="14">
    <source>
        <dbReference type="EMBL" id="AUN99862.1"/>
    </source>
</evidence>
<evidence type="ECO:0000256" key="11">
    <source>
        <dbReference type="RuleBase" id="RU000639"/>
    </source>
</evidence>
<keyword evidence="6 10" id="KW-0143">Chaperone</keyword>
<dbReference type="KEGG" id="bsto:C0V70_17480"/>
<proteinExistence type="inferred from homology"/>
<evidence type="ECO:0000256" key="8">
    <source>
        <dbReference type="ARBA" id="ARBA00072274"/>
    </source>
</evidence>
<evidence type="ECO:0000313" key="15">
    <source>
        <dbReference type="Proteomes" id="UP000235584"/>
    </source>
</evidence>
<evidence type="ECO:0000256" key="2">
    <source>
        <dbReference type="ARBA" id="ARBA00009054"/>
    </source>
</evidence>
<dbReference type="InterPro" id="IPR009012">
    <property type="entry name" value="GrpE_head"/>
</dbReference>
<dbReference type="EMBL" id="CP025704">
    <property type="protein sequence ID" value="AUN99862.1"/>
    <property type="molecule type" value="Genomic_DNA"/>
</dbReference>
<accession>A0A2K9NWG7</accession>
<dbReference type="Proteomes" id="UP000235584">
    <property type="component" value="Chromosome"/>
</dbReference>
<keyword evidence="15" id="KW-1185">Reference proteome</keyword>
<dbReference type="PANTHER" id="PTHR21237">
    <property type="entry name" value="GRPE PROTEIN"/>
    <property type="match status" value="1"/>
</dbReference>
<comment type="function">
    <text evidence="7 10 11">Participates actively in the response to hyperosmotic and heat shock by preventing the aggregation of stress-denatured proteins, in association with DnaK and GrpE. It is the nucleotide exchange factor for DnaK and may function as a thermosensor. Unfolded proteins bind initially to DnaJ; upon interaction with the DnaJ-bound protein, DnaK hydrolyzes its bound ATP, resulting in the formation of a stable complex. GrpE releases ADP from DnaK; ATP binding to DnaK triggers the release of the substrate protein, thus completing the reaction cycle. Several rounds of ATP-dependent interactions between DnaJ, DnaK and GrpE are required for fully efficient folding.</text>
</comment>
<sequence>MTENTNDTNSEEILNADGNEATTENVESIGAANAKAGEDFKAKYYYLAAEFENTRKRFEREKENLLKYGSEKILSNLINVVDNFDLTVAALKNDNDDKVQNIVKGIEMIRTQFLDVLKQNGLTQVESMGKVFDPNFHEAVAQAPAPGKEDQEVITEYQKGYVLNGRLLRAAKVVVANNA</sequence>
<evidence type="ECO:0000256" key="4">
    <source>
        <dbReference type="ARBA" id="ARBA00022490"/>
    </source>
</evidence>
<protein>
    <recommendedName>
        <fullName evidence="8 10">Protein GrpE</fullName>
    </recommendedName>
    <alternativeName>
        <fullName evidence="9 10">HSP-70 cofactor</fullName>
    </alternativeName>
</protein>
<evidence type="ECO:0000256" key="6">
    <source>
        <dbReference type="ARBA" id="ARBA00023186"/>
    </source>
</evidence>
<dbReference type="Gene3D" id="2.30.22.10">
    <property type="entry name" value="Head domain of nucleotide exchange factor GrpE"/>
    <property type="match status" value="1"/>
</dbReference>
<dbReference type="SUPFAM" id="SSF51064">
    <property type="entry name" value="Head domain of nucleotide exchange factor GrpE"/>
    <property type="match status" value="1"/>
</dbReference>
<evidence type="ECO:0000256" key="7">
    <source>
        <dbReference type="ARBA" id="ARBA00053401"/>
    </source>
</evidence>
<dbReference type="PRINTS" id="PR00773">
    <property type="entry name" value="GRPEPROTEIN"/>
</dbReference>
<dbReference type="GO" id="GO:0051082">
    <property type="term" value="F:unfolded protein binding"/>
    <property type="evidence" value="ECO:0007669"/>
    <property type="project" value="TreeGrafter"/>
</dbReference>
<dbReference type="RefSeq" id="WP_102245151.1">
    <property type="nucleotide sequence ID" value="NZ_CP025704.1"/>
</dbReference>
<comment type="similarity">
    <text evidence="2 10 12">Belongs to the GrpE family.</text>
</comment>
<dbReference type="OrthoDB" id="9812586at2"/>
<keyword evidence="5 10" id="KW-0346">Stress response</keyword>
<evidence type="ECO:0000256" key="12">
    <source>
        <dbReference type="RuleBase" id="RU004478"/>
    </source>
</evidence>
<dbReference type="Gene3D" id="3.90.20.20">
    <property type="match status" value="1"/>
</dbReference>
<dbReference type="PANTHER" id="PTHR21237:SF23">
    <property type="entry name" value="GRPE PROTEIN HOMOLOG, MITOCHONDRIAL"/>
    <property type="match status" value="1"/>
</dbReference>
<dbReference type="AlphaFoldDB" id="A0A2K9NWG7"/>
<dbReference type="InterPro" id="IPR013805">
    <property type="entry name" value="GrpE_CC"/>
</dbReference>
<evidence type="ECO:0000256" key="3">
    <source>
        <dbReference type="ARBA" id="ARBA00011738"/>
    </source>
</evidence>
<dbReference type="SUPFAM" id="SSF58014">
    <property type="entry name" value="Coiled-coil domain of nucleotide exchange factor GrpE"/>
    <property type="match status" value="1"/>
</dbReference>
<dbReference type="Pfam" id="PF01025">
    <property type="entry name" value="GrpE"/>
    <property type="match status" value="1"/>
</dbReference>
<keyword evidence="4 10" id="KW-0963">Cytoplasm</keyword>
<evidence type="ECO:0000256" key="9">
    <source>
        <dbReference type="ARBA" id="ARBA00076414"/>
    </source>
</evidence>
<feature type="compositionally biased region" description="Polar residues" evidence="13">
    <location>
        <begin position="1"/>
        <end position="12"/>
    </location>
</feature>
<dbReference type="CDD" id="cd00446">
    <property type="entry name" value="GrpE"/>
    <property type="match status" value="1"/>
</dbReference>
<evidence type="ECO:0000256" key="1">
    <source>
        <dbReference type="ARBA" id="ARBA00004496"/>
    </source>
</evidence>
<organism evidence="14 15">
    <name type="scientific">Bacteriovorax stolpii</name>
    <name type="common">Bdellovibrio stolpii</name>
    <dbReference type="NCBI Taxonomy" id="960"/>
    <lineage>
        <taxon>Bacteria</taxon>
        <taxon>Pseudomonadati</taxon>
        <taxon>Bdellovibrionota</taxon>
        <taxon>Bacteriovoracia</taxon>
        <taxon>Bacteriovoracales</taxon>
        <taxon>Bacteriovoracaceae</taxon>
        <taxon>Bacteriovorax</taxon>
    </lineage>
</organism>